<dbReference type="PANTHER" id="PTHR43685:SF2">
    <property type="entry name" value="GLYCOSYLTRANSFERASE 2-LIKE DOMAIN-CONTAINING PROTEIN"/>
    <property type="match status" value="1"/>
</dbReference>
<dbReference type="EMBL" id="AP014938">
    <property type="protein sequence ID" value="BAS19609.1"/>
    <property type="molecule type" value="Genomic_DNA"/>
</dbReference>
<dbReference type="Gene3D" id="3.90.550.10">
    <property type="entry name" value="Spore Coat Polysaccharide Biosynthesis Protein SpsA, Chain A"/>
    <property type="match status" value="1"/>
</dbReference>
<accession>A0A0K2RXQ8</accession>
<dbReference type="GO" id="GO:0016740">
    <property type="term" value="F:transferase activity"/>
    <property type="evidence" value="ECO:0007669"/>
    <property type="project" value="UniProtKB-KW"/>
</dbReference>
<gene>
    <name evidence="2" type="ORF">RM6536_0362</name>
</gene>
<dbReference type="Proteomes" id="UP000066203">
    <property type="component" value="Chromosome"/>
</dbReference>
<protein>
    <submittedName>
        <fullName evidence="2">Glycosyl transferase</fullName>
    </submittedName>
</protein>
<evidence type="ECO:0000313" key="3">
    <source>
        <dbReference type="Proteomes" id="UP000066203"/>
    </source>
</evidence>
<dbReference type="PATRIC" id="fig|43675.28.peg.365"/>
<reference evidence="3" key="1">
    <citation type="submission" date="2015-08" db="EMBL/GenBank/DDBJ databases">
        <title>Complete genome sequence of Rothia mucilaginosa strain NUM-Rm6536.</title>
        <authorList>
            <person name="Nambu T."/>
        </authorList>
    </citation>
    <scope>NUCLEOTIDE SEQUENCE [LARGE SCALE GENOMIC DNA]</scope>
    <source>
        <strain evidence="3">NUM-Rm6536</strain>
    </source>
</reference>
<evidence type="ECO:0000259" key="1">
    <source>
        <dbReference type="Pfam" id="PF00535"/>
    </source>
</evidence>
<dbReference type="AlphaFoldDB" id="A0A0K2RXQ8"/>
<feature type="domain" description="Glycosyltransferase 2-like" evidence="1">
    <location>
        <begin position="14"/>
        <end position="167"/>
    </location>
</feature>
<evidence type="ECO:0000313" key="2">
    <source>
        <dbReference type="EMBL" id="BAS19609.1"/>
    </source>
</evidence>
<organism evidence="2">
    <name type="scientific">Rothia mucilaginosa</name>
    <dbReference type="NCBI Taxonomy" id="43675"/>
    <lineage>
        <taxon>Bacteria</taxon>
        <taxon>Bacillati</taxon>
        <taxon>Actinomycetota</taxon>
        <taxon>Actinomycetes</taxon>
        <taxon>Micrococcales</taxon>
        <taxon>Micrococcaceae</taxon>
        <taxon>Rothia</taxon>
    </lineage>
</organism>
<dbReference type="InterPro" id="IPR050834">
    <property type="entry name" value="Glycosyltransf_2"/>
</dbReference>
<dbReference type="PANTHER" id="PTHR43685">
    <property type="entry name" value="GLYCOSYLTRANSFERASE"/>
    <property type="match status" value="1"/>
</dbReference>
<dbReference type="SUPFAM" id="SSF53448">
    <property type="entry name" value="Nucleotide-diphospho-sugar transferases"/>
    <property type="match status" value="1"/>
</dbReference>
<name>A0A0K2RXQ8_9MICC</name>
<keyword evidence="2" id="KW-0808">Transferase</keyword>
<dbReference type="CDD" id="cd00761">
    <property type="entry name" value="Glyco_tranf_GTA_type"/>
    <property type="match status" value="1"/>
</dbReference>
<dbReference type="InterPro" id="IPR001173">
    <property type="entry name" value="Glyco_trans_2-like"/>
</dbReference>
<dbReference type="InterPro" id="IPR029044">
    <property type="entry name" value="Nucleotide-diphossugar_trans"/>
</dbReference>
<proteinExistence type="predicted"/>
<sequence>MMHFTFRNPAVSAVIATNGKRPELLRVAVRSILEQSYRGFVEVVVVFDRVEPDRLEDIEVGENRALKIVSNTRSGGLAGGRNSGIIASSGEMIGFCDDDDYWMPSKLTQQVALWRENPEAAAISSGITVRSGGQDIVRLAPERATFADFLRSRITEIHPSAMLYSREDLLGVDGKPARIGLVDEELPAAYGEDYDLLLRATRHGDVLSVPEPLILVLWDRPSFFSGKWQSMVDGLSYILRKFPEFEQDPKGLARIAGQIAYAQASLGNNKEARAYARAALRRDPKQLRAWAAYVVSTGVIKPATLLDLVQKTGRGL</sequence>
<dbReference type="RefSeq" id="WP_060823801.1">
    <property type="nucleotide sequence ID" value="NZ_AP014938.1"/>
</dbReference>
<dbReference type="Pfam" id="PF00535">
    <property type="entry name" value="Glycos_transf_2"/>
    <property type="match status" value="1"/>
</dbReference>